<dbReference type="FunFam" id="1.25.40.10:FF:000158">
    <property type="entry name" value="pentatricopeptide repeat-containing protein At2g33680"/>
    <property type="match status" value="1"/>
</dbReference>
<dbReference type="GO" id="GO:0008270">
    <property type="term" value="F:zinc ion binding"/>
    <property type="evidence" value="ECO:0007669"/>
    <property type="project" value="InterPro"/>
</dbReference>
<dbReference type="PANTHER" id="PTHR47926:SF369">
    <property type="entry name" value="DYW DOMAIN-CONTAINING PROTEIN"/>
    <property type="match status" value="1"/>
</dbReference>
<protein>
    <submittedName>
        <fullName evidence="5">Pentatricopeptide repeat-containing protein At1g19720</fullName>
    </submittedName>
</protein>
<dbReference type="InterPro" id="IPR046960">
    <property type="entry name" value="PPR_At4g14850-like_plant"/>
</dbReference>
<dbReference type="FunFam" id="1.25.40.10:FF:000393">
    <property type="entry name" value="Pentatricopeptide repeat-containing protein At1g20230"/>
    <property type="match status" value="1"/>
</dbReference>
<dbReference type="EMBL" id="GDJX01014571">
    <property type="protein sequence ID" value="JAT53365.1"/>
    <property type="molecule type" value="Transcribed_RNA"/>
</dbReference>
<dbReference type="InterPro" id="IPR011990">
    <property type="entry name" value="TPR-like_helical_dom_sf"/>
</dbReference>
<dbReference type="GO" id="GO:0003723">
    <property type="term" value="F:RNA binding"/>
    <property type="evidence" value="ECO:0007669"/>
    <property type="project" value="InterPro"/>
</dbReference>
<feature type="repeat" description="PPR" evidence="2">
    <location>
        <begin position="514"/>
        <end position="548"/>
    </location>
</feature>
<dbReference type="Gene3D" id="1.25.40.10">
    <property type="entry name" value="Tetratricopeptide repeat domain"/>
    <property type="match status" value="5"/>
</dbReference>
<evidence type="ECO:0000256" key="2">
    <source>
        <dbReference type="PROSITE-ProRule" id="PRU00708"/>
    </source>
</evidence>
<name>A0A1D1YFF5_9ARAE</name>
<feature type="repeat" description="PPR" evidence="2">
    <location>
        <begin position="308"/>
        <end position="342"/>
    </location>
</feature>
<feature type="repeat" description="PPR" evidence="2">
    <location>
        <begin position="615"/>
        <end position="645"/>
    </location>
</feature>
<feature type="repeat" description="PPR" evidence="2">
    <location>
        <begin position="169"/>
        <end position="203"/>
    </location>
</feature>
<feature type="region of interest" description="Disordered" evidence="3">
    <location>
        <begin position="40"/>
        <end position="59"/>
    </location>
</feature>
<keyword evidence="1" id="KW-0677">Repeat</keyword>
<dbReference type="PANTHER" id="PTHR47926">
    <property type="entry name" value="PENTATRICOPEPTIDE REPEAT-CONTAINING PROTEIN"/>
    <property type="match status" value="1"/>
</dbReference>
<feature type="repeat" description="PPR" evidence="2">
    <location>
        <begin position="444"/>
        <end position="478"/>
    </location>
</feature>
<dbReference type="FunFam" id="1.25.40.10:FF:000380">
    <property type="entry name" value="Pentatricopeptide repeat-containing protein, chloroplastic"/>
    <property type="match status" value="1"/>
</dbReference>
<dbReference type="NCBIfam" id="TIGR00756">
    <property type="entry name" value="PPR"/>
    <property type="match status" value="7"/>
</dbReference>
<dbReference type="Pfam" id="PF14432">
    <property type="entry name" value="DYW_deaminase"/>
    <property type="match status" value="1"/>
</dbReference>
<feature type="repeat" description="PPR" evidence="2">
    <location>
        <begin position="273"/>
        <end position="307"/>
    </location>
</feature>
<proteinExistence type="predicted"/>
<organism evidence="5">
    <name type="scientific">Anthurium amnicola</name>
    <dbReference type="NCBI Taxonomy" id="1678845"/>
    <lineage>
        <taxon>Eukaryota</taxon>
        <taxon>Viridiplantae</taxon>
        <taxon>Streptophyta</taxon>
        <taxon>Embryophyta</taxon>
        <taxon>Tracheophyta</taxon>
        <taxon>Spermatophyta</taxon>
        <taxon>Magnoliopsida</taxon>
        <taxon>Liliopsida</taxon>
        <taxon>Araceae</taxon>
        <taxon>Pothoideae</taxon>
        <taxon>Potheae</taxon>
        <taxon>Anthurium</taxon>
    </lineage>
</organism>
<feature type="domain" description="DYW" evidence="4">
    <location>
        <begin position="841"/>
        <end position="920"/>
    </location>
</feature>
<evidence type="ECO:0000256" key="3">
    <source>
        <dbReference type="SAM" id="MobiDB-lite"/>
    </source>
</evidence>
<feature type="compositionally biased region" description="Pro residues" evidence="3">
    <location>
        <begin position="45"/>
        <end position="56"/>
    </location>
</feature>
<dbReference type="Pfam" id="PF13041">
    <property type="entry name" value="PPR_2"/>
    <property type="match status" value="3"/>
</dbReference>
<dbReference type="GO" id="GO:0009451">
    <property type="term" value="P:RNA modification"/>
    <property type="evidence" value="ECO:0007669"/>
    <property type="project" value="InterPro"/>
</dbReference>
<dbReference type="PROSITE" id="PS51375">
    <property type="entry name" value="PPR"/>
    <property type="match status" value="8"/>
</dbReference>
<dbReference type="InterPro" id="IPR002885">
    <property type="entry name" value="PPR_rpt"/>
</dbReference>
<accession>A0A1D1YFF5</accession>
<sequence length="920" mass="102025">MDNSTLLGRPIHPIPTLFSLKQENPVPTSLKCFNPAAWSTKPASPALPPPPPPPPQSLVASLTTTAAAATALTQNSTDQRLRRLSRDGKVEEAIAMLQAGSTVATKTYISLLQSCIDSKSILQGRQLHEKIGLVRNPNPFVDTKLVSMYAKCGDLDRARKVFAGMRQRNLFTWSAMINGYAREQMWEQVLDLFFHMMEEGVVPDAFLFPKFLQACANTGDAEAGRLLHSLAVRMGLLELAVEAHVSNSILAMYAKCCEMDSAKKFFNEMCTRDLVSWNSLISGCCQCGENEEALGLFERMQTEGIKPGLVTWNILITSYNQMGRLDVAMGLMKKMGQSGLVPDVVTWTSMISGFVQNNRAGQALDLFHKMQSGGVEPNRVTFASAISACASLKDCRKGNELHAYAVKAGCADKLLVSNSLIDMYAKCGRLEDAQRIFRGIADRDVFTWNSLIGGYAQNGYCGKAYDLFSKMADSGVPRNVVTWNVMISGYLQNGDVDQAMELFRIMESEGIGRSTASWNLLISGSLQNCQKNMALRIFRQMQFLGKRPNHITMLSVLPACANILSTLKVKEIHACTFRTGLLSEVSVANSLVDTYMKSGNVILAESVFSSISSIDVLSWNSMIEGYILHGQPQTAIDLFNQMKKEVKPDQVTFTSVLRAYGLQKMVNEGRELFSSMTDVYQMQPIMEHYAAMVQLLSHCGRLKEASEFIKKMPLEPDSNVWAALLTASRRFGNLDLANHAIGHLLSLKSKNTVIKRLSLQIHALYGETNDTLKTSKPGKVADGGDDETLGCCWIEVKNKVHTILTGDMSWLGSEPVSNQLDSITNVIKLPERDFPHRQLIIEEEEKEETVGIHSEKIALAFSLIGSTCRSIRIIKSLRICTDCHDTARFISKAFQREIMIKDPESLHHFKDGRCSCGEYW</sequence>
<evidence type="ECO:0000256" key="1">
    <source>
        <dbReference type="ARBA" id="ARBA00022737"/>
    </source>
</evidence>
<feature type="repeat" description="PPR" evidence="2">
    <location>
        <begin position="343"/>
        <end position="377"/>
    </location>
</feature>
<evidence type="ECO:0000259" key="4">
    <source>
        <dbReference type="Pfam" id="PF14432"/>
    </source>
</evidence>
<dbReference type="Pfam" id="PF01535">
    <property type="entry name" value="PPR"/>
    <property type="match status" value="8"/>
</dbReference>
<gene>
    <name evidence="5" type="primary">DYW7</name>
    <name evidence="5" type="ORF">g.30699</name>
</gene>
<feature type="repeat" description="PPR" evidence="2">
    <location>
        <begin position="479"/>
        <end position="513"/>
    </location>
</feature>
<dbReference type="InterPro" id="IPR032867">
    <property type="entry name" value="DYW_dom"/>
</dbReference>
<evidence type="ECO:0000313" key="5">
    <source>
        <dbReference type="EMBL" id="JAT53365.1"/>
    </source>
</evidence>
<reference evidence="5" key="1">
    <citation type="submission" date="2015-07" db="EMBL/GenBank/DDBJ databases">
        <title>Transcriptome Assembly of Anthurium amnicola.</title>
        <authorList>
            <person name="Suzuki J."/>
        </authorList>
    </citation>
    <scope>NUCLEOTIDE SEQUENCE</scope>
</reference>
<dbReference type="AlphaFoldDB" id="A0A1D1YFF5"/>
<dbReference type="GO" id="GO:0099402">
    <property type="term" value="P:plant organ development"/>
    <property type="evidence" value="ECO:0007669"/>
    <property type="project" value="UniProtKB-ARBA"/>
</dbReference>